<reference evidence="9 10" key="1">
    <citation type="journal article" date="2014" name="Genome Announc.">
        <title>Complete Genome Sequence of Hyphomicrobium nitrativorans Strain NL23, a Denitrifying Bacterium Isolated from Biofilm of a Methanol-Fed Denitrification System Treating Seawater at the Montreal Biodome.</title>
        <authorList>
            <person name="Martineau C."/>
            <person name="Villeneuve C."/>
            <person name="Mauffrey F."/>
            <person name="Villemur R."/>
        </authorList>
    </citation>
    <scope>NUCLEOTIDE SEQUENCE [LARGE SCALE GENOMIC DNA]</scope>
    <source>
        <strain evidence="9">NL23</strain>
    </source>
</reference>
<dbReference type="Gene3D" id="3.40.630.20">
    <property type="entry name" value="Peptidase C15, pyroglutamyl peptidase I-like"/>
    <property type="match status" value="1"/>
</dbReference>
<dbReference type="HOGENOM" id="CLU_043960_4_1_5"/>
<dbReference type="InterPro" id="IPR000816">
    <property type="entry name" value="Peptidase_C15"/>
</dbReference>
<dbReference type="PANTHER" id="PTHR23402">
    <property type="entry name" value="PROTEASE FAMILY C15 PYROGLUTAMYL-PEPTIDASE I-RELATED"/>
    <property type="match status" value="1"/>
</dbReference>
<evidence type="ECO:0000256" key="4">
    <source>
        <dbReference type="ARBA" id="ARBA00022670"/>
    </source>
</evidence>
<dbReference type="PATRIC" id="fig|1029756.8.peg.3543"/>
<name>V5SIC7_9HYPH</name>
<dbReference type="SUPFAM" id="SSF53182">
    <property type="entry name" value="Pyrrolidone carboxyl peptidase (pyroglutamate aminopeptidase)"/>
    <property type="match status" value="1"/>
</dbReference>
<keyword evidence="3" id="KW-0963">Cytoplasm</keyword>
<evidence type="ECO:0000256" key="3">
    <source>
        <dbReference type="ARBA" id="ARBA00022490"/>
    </source>
</evidence>
<comment type="similarity">
    <text evidence="1">Belongs to the peptidase C15 family.</text>
</comment>
<keyword evidence="5" id="KW-0378">Hydrolase</keyword>
<organism evidence="9 10">
    <name type="scientific">Hyphomicrobium nitrativorans NL23</name>
    <dbReference type="NCBI Taxonomy" id="1029756"/>
    <lineage>
        <taxon>Bacteria</taxon>
        <taxon>Pseudomonadati</taxon>
        <taxon>Pseudomonadota</taxon>
        <taxon>Alphaproteobacteria</taxon>
        <taxon>Hyphomicrobiales</taxon>
        <taxon>Hyphomicrobiaceae</taxon>
        <taxon>Hyphomicrobium</taxon>
    </lineage>
</organism>
<evidence type="ECO:0000256" key="8">
    <source>
        <dbReference type="ARBA" id="ARBA00031559"/>
    </source>
</evidence>
<sequence length="223" mass="24491">MRQRDTILLTGFGPFPGVAQNVSERFVSKLAHLAARRFSAHRVVARVLPTEWERAPQRLEALYERERPKLVLHFGVSADASSYVLEGIARNTCKPAEDAAGALPPADVVIQGGSDTLDAKLPADDIVERLLALRVPIVTSHDAGGYLCNALLYRSLFVANQLREPPVVGFFHIPRVIPAAQAKPGKTNELRFDWGTALTGGLEIIRTCLGRPPPRRHPRAKAR</sequence>
<dbReference type="GO" id="GO:0016920">
    <property type="term" value="F:pyroglutamyl-peptidase activity"/>
    <property type="evidence" value="ECO:0007669"/>
    <property type="project" value="InterPro"/>
</dbReference>
<accession>V5SIC7</accession>
<evidence type="ECO:0000313" key="10">
    <source>
        <dbReference type="Proteomes" id="UP000018542"/>
    </source>
</evidence>
<dbReference type="Proteomes" id="UP000018542">
    <property type="component" value="Chromosome"/>
</dbReference>
<dbReference type="InterPro" id="IPR036440">
    <property type="entry name" value="Peptidase_C15-like_sf"/>
</dbReference>
<evidence type="ECO:0000256" key="2">
    <source>
        <dbReference type="ARBA" id="ARBA00019191"/>
    </source>
</evidence>
<evidence type="ECO:0000313" key="9">
    <source>
        <dbReference type="EMBL" id="AHB49704.1"/>
    </source>
</evidence>
<proteinExistence type="inferred from homology"/>
<dbReference type="AlphaFoldDB" id="V5SIC7"/>
<evidence type="ECO:0000256" key="1">
    <source>
        <dbReference type="ARBA" id="ARBA00006641"/>
    </source>
</evidence>
<dbReference type="PRINTS" id="PR00706">
    <property type="entry name" value="PYROGLUPTASE"/>
</dbReference>
<dbReference type="GO" id="GO:0005829">
    <property type="term" value="C:cytosol"/>
    <property type="evidence" value="ECO:0007669"/>
    <property type="project" value="InterPro"/>
</dbReference>
<dbReference type="KEGG" id="hni:W911_17010"/>
<keyword evidence="4" id="KW-0645">Protease</keyword>
<evidence type="ECO:0000256" key="5">
    <source>
        <dbReference type="ARBA" id="ARBA00022801"/>
    </source>
</evidence>
<dbReference type="Pfam" id="PF01470">
    <property type="entry name" value="Peptidase_C15"/>
    <property type="match status" value="1"/>
</dbReference>
<dbReference type="PIRSF" id="PIRSF015592">
    <property type="entry name" value="Prld-crbxl_pptds"/>
    <property type="match status" value="1"/>
</dbReference>
<protein>
    <recommendedName>
        <fullName evidence="2">Pyrrolidone-carboxylate peptidase</fullName>
    </recommendedName>
    <alternativeName>
        <fullName evidence="7">5-oxoprolyl-peptidase</fullName>
    </alternativeName>
    <alternativeName>
        <fullName evidence="8">Pyroglutamyl-peptidase I</fullName>
    </alternativeName>
</protein>
<dbReference type="EMBL" id="CP006912">
    <property type="protein sequence ID" value="AHB49704.1"/>
    <property type="molecule type" value="Genomic_DNA"/>
</dbReference>
<evidence type="ECO:0000256" key="6">
    <source>
        <dbReference type="ARBA" id="ARBA00022807"/>
    </source>
</evidence>
<keyword evidence="10" id="KW-1185">Reference proteome</keyword>
<evidence type="ECO:0000256" key="7">
    <source>
        <dbReference type="ARBA" id="ARBA00030836"/>
    </source>
</evidence>
<keyword evidence="6" id="KW-0788">Thiol protease</keyword>
<dbReference type="InterPro" id="IPR016125">
    <property type="entry name" value="Peptidase_C15-like"/>
</dbReference>
<dbReference type="GO" id="GO:0006508">
    <property type="term" value="P:proteolysis"/>
    <property type="evidence" value="ECO:0007669"/>
    <property type="project" value="UniProtKB-KW"/>
</dbReference>
<dbReference type="PANTHER" id="PTHR23402:SF1">
    <property type="entry name" value="PYROGLUTAMYL-PEPTIDASE I"/>
    <property type="match status" value="1"/>
</dbReference>
<gene>
    <name evidence="9" type="ORF">W911_17010</name>
</gene>